<dbReference type="Proteomes" id="UP000694892">
    <property type="component" value="Chromosome 4S"/>
</dbReference>
<gene>
    <name evidence="1" type="ORF">XELAEV_18025484mg</name>
</gene>
<dbReference type="AlphaFoldDB" id="A0A974CZS1"/>
<evidence type="ECO:0000313" key="2">
    <source>
        <dbReference type="Proteomes" id="UP000694892"/>
    </source>
</evidence>
<accession>A0A974CZS1</accession>
<organism evidence="1 2">
    <name type="scientific">Xenopus laevis</name>
    <name type="common">African clawed frog</name>
    <dbReference type="NCBI Taxonomy" id="8355"/>
    <lineage>
        <taxon>Eukaryota</taxon>
        <taxon>Metazoa</taxon>
        <taxon>Chordata</taxon>
        <taxon>Craniata</taxon>
        <taxon>Vertebrata</taxon>
        <taxon>Euteleostomi</taxon>
        <taxon>Amphibia</taxon>
        <taxon>Batrachia</taxon>
        <taxon>Anura</taxon>
        <taxon>Pipoidea</taxon>
        <taxon>Pipidae</taxon>
        <taxon>Xenopodinae</taxon>
        <taxon>Xenopus</taxon>
        <taxon>Xenopus</taxon>
    </lineage>
</organism>
<reference evidence="2" key="1">
    <citation type="journal article" date="2016" name="Nature">
        <title>Genome evolution in the allotetraploid frog Xenopus laevis.</title>
        <authorList>
            <person name="Session A.M."/>
            <person name="Uno Y."/>
            <person name="Kwon T."/>
            <person name="Chapman J.A."/>
            <person name="Toyoda A."/>
            <person name="Takahashi S."/>
            <person name="Fukui A."/>
            <person name="Hikosaka A."/>
            <person name="Suzuki A."/>
            <person name="Kondo M."/>
            <person name="van Heeringen S.J."/>
            <person name="Quigley I."/>
            <person name="Heinz S."/>
            <person name="Ogino H."/>
            <person name="Ochi H."/>
            <person name="Hellsten U."/>
            <person name="Lyons J.B."/>
            <person name="Simakov O."/>
            <person name="Putnam N."/>
            <person name="Stites J."/>
            <person name="Kuroki Y."/>
            <person name="Tanaka T."/>
            <person name="Michiue T."/>
            <person name="Watanabe M."/>
            <person name="Bogdanovic O."/>
            <person name="Lister R."/>
            <person name="Georgiou G."/>
            <person name="Paranjpe S.S."/>
            <person name="van Kruijsbergen I."/>
            <person name="Shu S."/>
            <person name="Carlson J."/>
            <person name="Kinoshita T."/>
            <person name="Ohta Y."/>
            <person name="Mawaribuchi S."/>
            <person name="Jenkins J."/>
            <person name="Grimwood J."/>
            <person name="Schmutz J."/>
            <person name="Mitros T."/>
            <person name="Mozaffari S.V."/>
            <person name="Suzuki Y."/>
            <person name="Haramoto Y."/>
            <person name="Yamamoto T.S."/>
            <person name="Takagi C."/>
            <person name="Heald R."/>
            <person name="Miller K."/>
            <person name="Haudenschild C."/>
            <person name="Kitzman J."/>
            <person name="Nakayama T."/>
            <person name="Izutsu Y."/>
            <person name="Robert J."/>
            <person name="Fortriede J."/>
            <person name="Burns K."/>
            <person name="Lotay V."/>
            <person name="Karimi K."/>
            <person name="Yasuoka Y."/>
            <person name="Dichmann D.S."/>
            <person name="Flajnik M.F."/>
            <person name="Houston D.W."/>
            <person name="Shendure J."/>
            <person name="DuPasquier L."/>
            <person name="Vize P.D."/>
            <person name="Zorn A.M."/>
            <person name="Ito M."/>
            <person name="Marcotte E.M."/>
            <person name="Wallingford J.B."/>
            <person name="Ito Y."/>
            <person name="Asashima M."/>
            <person name="Ueno N."/>
            <person name="Matsuda Y."/>
            <person name="Veenstra G.J."/>
            <person name="Fujiyama A."/>
            <person name="Harland R.M."/>
            <person name="Taira M."/>
            <person name="Rokhsar D.S."/>
        </authorList>
    </citation>
    <scope>NUCLEOTIDE SEQUENCE [LARGE SCALE GENOMIC DNA]</scope>
    <source>
        <strain evidence="2">J</strain>
    </source>
</reference>
<sequence length="69" mass="7726">MVLVQDLNCNKTCNNYATLHNQAVGLRCRSSCCDFPRGDASLSLTLLTHNTSKGFYKAIIIKYHYSKAI</sequence>
<proteinExistence type="predicted"/>
<evidence type="ECO:0000313" key="1">
    <source>
        <dbReference type="EMBL" id="OCT82949.1"/>
    </source>
</evidence>
<protein>
    <submittedName>
        <fullName evidence="1">Uncharacterized protein</fullName>
    </submittedName>
</protein>
<dbReference type="EMBL" id="CM004473">
    <property type="protein sequence ID" value="OCT82949.1"/>
    <property type="molecule type" value="Genomic_DNA"/>
</dbReference>
<name>A0A974CZS1_XENLA</name>